<evidence type="ECO:0000256" key="4">
    <source>
        <dbReference type="PROSITE-ProRule" id="PRU00322"/>
    </source>
</evidence>
<evidence type="ECO:0000256" key="3">
    <source>
        <dbReference type="ARBA" id="ARBA00022833"/>
    </source>
</evidence>
<reference evidence="7 8" key="1">
    <citation type="journal article" date="2014" name="Genome Biol. Evol.">
        <title>The secreted proteins of Achlya hypogyna and Thraustotheca clavata identify the ancestral oomycete secretome and reveal gene acquisitions by horizontal gene transfer.</title>
        <authorList>
            <person name="Misner I."/>
            <person name="Blouin N."/>
            <person name="Leonard G."/>
            <person name="Richards T.A."/>
            <person name="Lane C.E."/>
        </authorList>
    </citation>
    <scope>NUCLEOTIDE SEQUENCE [LARGE SCALE GENOMIC DNA]</scope>
    <source>
        <strain evidence="7 8">ATCC 48635</strain>
    </source>
</reference>
<comment type="caution">
    <text evidence="7">The sequence shown here is derived from an EMBL/GenBank/DDBJ whole genome shotgun (WGS) entry which is preliminary data.</text>
</comment>
<dbReference type="InterPro" id="IPR001876">
    <property type="entry name" value="Znf_RanBP2"/>
</dbReference>
<dbReference type="OrthoDB" id="426657at2759"/>
<dbReference type="InterPro" id="IPR013083">
    <property type="entry name" value="Znf_RING/FYVE/PHD"/>
</dbReference>
<dbReference type="Proteomes" id="UP000243579">
    <property type="component" value="Unassembled WGS sequence"/>
</dbReference>
<dbReference type="AlphaFoldDB" id="A0A1V9YLQ2"/>
<dbReference type="SMART" id="SM00547">
    <property type="entry name" value="ZnF_RBZ"/>
    <property type="match status" value="1"/>
</dbReference>
<keyword evidence="3" id="KW-0862">Zinc</keyword>
<evidence type="ECO:0000256" key="5">
    <source>
        <dbReference type="SAM" id="MobiDB-lite"/>
    </source>
</evidence>
<dbReference type="GO" id="GO:0008270">
    <property type="term" value="F:zinc ion binding"/>
    <property type="evidence" value="ECO:0007669"/>
    <property type="project" value="UniProtKB-KW"/>
</dbReference>
<dbReference type="SUPFAM" id="SSF90209">
    <property type="entry name" value="Ran binding protein zinc finger-like"/>
    <property type="match status" value="1"/>
</dbReference>
<dbReference type="InterPro" id="IPR036443">
    <property type="entry name" value="Znf_RanBP2_sf"/>
</dbReference>
<keyword evidence="8" id="KW-1185">Reference proteome</keyword>
<feature type="region of interest" description="Disordered" evidence="5">
    <location>
        <begin position="168"/>
        <end position="187"/>
    </location>
</feature>
<evidence type="ECO:0000313" key="8">
    <source>
        <dbReference type="Proteomes" id="UP000243579"/>
    </source>
</evidence>
<evidence type="ECO:0000256" key="2">
    <source>
        <dbReference type="ARBA" id="ARBA00022771"/>
    </source>
</evidence>
<dbReference type="PROSITE" id="PS01358">
    <property type="entry name" value="ZF_RANBP2_1"/>
    <property type="match status" value="1"/>
</dbReference>
<dbReference type="Gene3D" id="3.30.40.10">
    <property type="entry name" value="Zinc/RING finger domain, C3HC4 (zinc finger)"/>
    <property type="match status" value="1"/>
</dbReference>
<dbReference type="EMBL" id="JNBR01001491">
    <property type="protein sequence ID" value="OQR86643.1"/>
    <property type="molecule type" value="Genomic_DNA"/>
</dbReference>
<protein>
    <recommendedName>
        <fullName evidence="6">RanBP2-type domain-containing protein</fullName>
    </recommendedName>
</protein>
<dbReference type="Gene3D" id="4.10.1060.10">
    <property type="entry name" value="Zinc finger, RanBP2-type"/>
    <property type="match status" value="1"/>
</dbReference>
<dbReference type="STRING" id="1202772.A0A1V9YLQ2"/>
<keyword evidence="2 4" id="KW-0863">Zinc-finger</keyword>
<sequence>MSVRLPQRYQCPLCLELLSSPVQLPCCKKHVCLGCFERSIAITSTSCAFCRNRIIGFARRQSNKVDEVLWAEIKAKTQGMTDISFDEDASSATGIIPAKPGELHEYYQKCQSLRAQALEAQETEALEKTLAFLQSDPEFQEASLQTPANATIFGLSSQPAPVFAVFAGPTKPKHTPRPVSKKTRAKPKPPVVGFTLRIWTCKSCTFVNKTNLRTCSMCGLPQPPPKS</sequence>
<dbReference type="PROSITE" id="PS50199">
    <property type="entry name" value="ZF_RANBP2_2"/>
    <property type="match status" value="1"/>
</dbReference>
<dbReference type="SUPFAM" id="SSF57850">
    <property type="entry name" value="RING/U-box"/>
    <property type="match status" value="1"/>
</dbReference>
<accession>A0A1V9YLQ2</accession>
<gene>
    <name evidence="7" type="ORF">ACHHYP_20469</name>
</gene>
<name>A0A1V9YLQ2_ACHHY</name>
<organism evidence="7 8">
    <name type="scientific">Achlya hypogyna</name>
    <name type="common">Oomycete</name>
    <name type="synonym">Protoachlya hypogyna</name>
    <dbReference type="NCBI Taxonomy" id="1202772"/>
    <lineage>
        <taxon>Eukaryota</taxon>
        <taxon>Sar</taxon>
        <taxon>Stramenopiles</taxon>
        <taxon>Oomycota</taxon>
        <taxon>Saprolegniomycetes</taxon>
        <taxon>Saprolegniales</taxon>
        <taxon>Achlyaceae</taxon>
        <taxon>Achlya</taxon>
    </lineage>
</organism>
<evidence type="ECO:0000256" key="1">
    <source>
        <dbReference type="ARBA" id="ARBA00022723"/>
    </source>
</evidence>
<evidence type="ECO:0000259" key="6">
    <source>
        <dbReference type="PROSITE" id="PS50199"/>
    </source>
</evidence>
<evidence type="ECO:0000313" key="7">
    <source>
        <dbReference type="EMBL" id="OQR86643.1"/>
    </source>
</evidence>
<feature type="domain" description="RanBP2-type" evidence="6">
    <location>
        <begin position="199"/>
        <end position="224"/>
    </location>
</feature>
<proteinExistence type="predicted"/>
<keyword evidence="1" id="KW-0479">Metal-binding</keyword>
<feature type="compositionally biased region" description="Basic residues" evidence="5">
    <location>
        <begin position="171"/>
        <end position="187"/>
    </location>
</feature>